<evidence type="ECO:0000313" key="1">
    <source>
        <dbReference type="EMBL" id="EFC05214.1"/>
    </source>
</evidence>
<organism evidence="1 2">
    <name type="scientific">Bulleidia extructa W1219</name>
    <dbReference type="NCBI Taxonomy" id="679192"/>
    <lineage>
        <taxon>Bacteria</taxon>
        <taxon>Bacillati</taxon>
        <taxon>Bacillota</taxon>
        <taxon>Erysipelotrichia</taxon>
        <taxon>Erysipelotrichales</taxon>
        <taxon>Erysipelotrichaceae</taxon>
        <taxon>Bulleidia</taxon>
    </lineage>
</organism>
<dbReference type="STRING" id="679192.HMPREF9013_0497"/>
<protein>
    <submittedName>
        <fullName evidence="1">Uncharacterized protein</fullName>
    </submittedName>
</protein>
<comment type="caution">
    <text evidence="1">The sequence shown here is derived from an EMBL/GenBank/DDBJ whole genome shotgun (WGS) entry which is preliminary data.</text>
</comment>
<reference evidence="2" key="1">
    <citation type="submission" date="2009-12" db="EMBL/GenBank/DDBJ databases">
        <title>Sequence of Clostridiales genomosp. BVAB3 str. UPII9-5.</title>
        <authorList>
            <person name="Madupu R."/>
            <person name="Durkin A.S."/>
            <person name="Torralba M."/>
            <person name="Methe B."/>
            <person name="Sutton G.G."/>
            <person name="Strausberg R.L."/>
            <person name="Nelson K.E."/>
        </authorList>
    </citation>
    <scope>NUCLEOTIDE SEQUENCE [LARGE SCALE GENOMIC DNA]</scope>
    <source>
        <strain evidence="2">W1219</strain>
    </source>
</reference>
<dbReference type="AlphaFoldDB" id="D2MQE5"/>
<sequence>MACMMAACSSDIHLSRDIPSLTSSGSNVFRSSYHFYIPSSIGRFESTDYSYVLDHQGTKFQMTLNLSSILFEHPKSWIKKPNFEGNYMDVYHRLQSYRVFYEELSNKKYYLVYESPAFIGTSVCEKVELKAIIKAMVQISQSLQKDENALRKKLIKSNRKKYIADIIPLFEKKLPKEGRIEDLFRNDSIEEKEKNIDQQEGD</sequence>
<name>D2MQE5_9FIRM</name>
<evidence type="ECO:0000313" key="2">
    <source>
        <dbReference type="Proteomes" id="UP000005017"/>
    </source>
</evidence>
<dbReference type="Proteomes" id="UP000005017">
    <property type="component" value="Unassembled WGS sequence"/>
</dbReference>
<dbReference type="EMBL" id="ADFR01000016">
    <property type="protein sequence ID" value="EFC05214.1"/>
    <property type="molecule type" value="Genomic_DNA"/>
</dbReference>
<accession>D2MQE5</accession>
<gene>
    <name evidence="1" type="ORF">HMPREF9013_0497</name>
</gene>
<proteinExistence type="predicted"/>
<keyword evidence="2" id="KW-1185">Reference proteome</keyword>